<keyword evidence="9" id="KW-1185">Reference proteome</keyword>
<keyword evidence="2" id="KW-0479">Metal-binding</keyword>
<feature type="transmembrane region" description="Helical" evidence="5">
    <location>
        <begin position="158"/>
        <end position="180"/>
    </location>
</feature>
<comment type="subcellular location">
    <subcellularLocation>
        <location evidence="1">Cell envelope</location>
    </subcellularLocation>
</comment>
<evidence type="ECO:0000256" key="1">
    <source>
        <dbReference type="ARBA" id="ARBA00004196"/>
    </source>
</evidence>
<keyword evidence="5" id="KW-0472">Membrane</keyword>
<dbReference type="SUPFAM" id="SSF81296">
    <property type="entry name" value="E set domains"/>
    <property type="match status" value="1"/>
</dbReference>
<evidence type="ECO:0000259" key="7">
    <source>
        <dbReference type="Pfam" id="PF04234"/>
    </source>
</evidence>
<sequence length="191" mass="19063">MRRLRTALGSALLVLLGSALALVVAAGPAAAHDVLVSTSPANGSTVAQTPSRVVITFTDPALSIGTQVVVTGPAGPVSVPKPRLVDTTVVQDLPGSAPAGHYTVSWRVTSADGHPVSGEFSFTSHAPSAASITGATTTQAATATPPVTAHTTGSGSGLPFAAILAALIAVAVLVAVGWQVHRRRARGPKDE</sequence>
<evidence type="ECO:0000256" key="6">
    <source>
        <dbReference type="SAM" id="SignalP"/>
    </source>
</evidence>
<evidence type="ECO:0000256" key="4">
    <source>
        <dbReference type="ARBA" id="ARBA00023008"/>
    </source>
</evidence>
<accession>A0ABN2TRN6</accession>
<gene>
    <name evidence="8" type="ORF">GCM10009740_00990</name>
</gene>
<dbReference type="Gene3D" id="2.60.40.1220">
    <property type="match status" value="1"/>
</dbReference>
<feature type="domain" description="CopC" evidence="7">
    <location>
        <begin position="32"/>
        <end position="123"/>
    </location>
</feature>
<dbReference type="Proteomes" id="UP001501285">
    <property type="component" value="Unassembled WGS sequence"/>
</dbReference>
<name>A0ABN2TRN6_9MICO</name>
<keyword evidence="5" id="KW-0812">Transmembrane</keyword>
<evidence type="ECO:0000313" key="9">
    <source>
        <dbReference type="Proteomes" id="UP001501285"/>
    </source>
</evidence>
<organism evidence="8 9">
    <name type="scientific">Terrabacter terrae</name>
    <dbReference type="NCBI Taxonomy" id="318434"/>
    <lineage>
        <taxon>Bacteria</taxon>
        <taxon>Bacillati</taxon>
        <taxon>Actinomycetota</taxon>
        <taxon>Actinomycetes</taxon>
        <taxon>Micrococcales</taxon>
        <taxon>Intrasporangiaceae</taxon>
        <taxon>Terrabacter</taxon>
    </lineage>
</organism>
<keyword evidence="4" id="KW-0186">Copper</keyword>
<dbReference type="InterPro" id="IPR007348">
    <property type="entry name" value="CopC_dom"/>
</dbReference>
<keyword evidence="3 6" id="KW-0732">Signal</keyword>
<dbReference type="InterPro" id="IPR032694">
    <property type="entry name" value="CopC/D"/>
</dbReference>
<keyword evidence="5" id="KW-1133">Transmembrane helix</keyword>
<evidence type="ECO:0000256" key="5">
    <source>
        <dbReference type="SAM" id="Phobius"/>
    </source>
</evidence>
<comment type="caution">
    <text evidence="8">The sequence shown here is derived from an EMBL/GenBank/DDBJ whole genome shotgun (WGS) entry which is preliminary data.</text>
</comment>
<dbReference type="Pfam" id="PF04234">
    <property type="entry name" value="CopC"/>
    <property type="match status" value="1"/>
</dbReference>
<dbReference type="InterPro" id="IPR014755">
    <property type="entry name" value="Cu-Rt/internalin_Ig-like"/>
</dbReference>
<feature type="chain" id="PRO_5046614829" evidence="6">
    <location>
        <begin position="22"/>
        <end position="191"/>
    </location>
</feature>
<proteinExistence type="predicted"/>
<evidence type="ECO:0000256" key="3">
    <source>
        <dbReference type="ARBA" id="ARBA00022729"/>
    </source>
</evidence>
<dbReference type="EMBL" id="BAAANB010000001">
    <property type="protein sequence ID" value="GAA2017352.1"/>
    <property type="molecule type" value="Genomic_DNA"/>
</dbReference>
<protein>
    <submittedName>
        <fullName evidence="8">Copper resistance protein CopC</fullName>
    </submittedName>
</protein>
<dbReference type="PANTHER" id="PTHR34820:SF4">
    <property type="entry name" value="INNER MEMBRANE PROTEIN YEBZ"/>
    <property type="match status" value="1"/>
</dbReference>
<reference evidence="8 9" key="1">
    <citation type="journal article" date="2019" name="Int. J. Syst. Evol. Microbiol.">
        <title>The Global Catalogue of Microorganisms (GCM) 10K type strain sequencing project: providing services to taxonomists for standard genome sequencing and annotation.</title>
        <authorList>
            <consortium name="The Broad Institute Genomics Platform"/>
            <consortium name="The Broad Institute Genome Sequencing Center for Infectious Disease"/>
            <person name="Wu L."/>
            <person name="Ma J."/>
        </authorList>
    </citation>
    <scope>NUCLEOTIDE SEQUENCE [LARGE SCALE GENOMIC DNA]</scope>
    <source>
        <strain evidence="8 9">JCM 14283</strain>
    </source>
</reference>
<evidence type="ECO:0000313" key="8">
    <source>
        <dbReference type="EMBL" id="GAA2017352.1"/>
    </source>
</evidence>
<feature type="signal peptide" evidence="6">
    <location>
        <begin position="1"/>
        <end position="21"/>
    </location>
</feature>
<dbReference type="InterPro" id="IPR014756">
    <property type="entry name" value="Ig_E-set"/>
</dbReference>
<evidence type="ECO:0000256" key="2">
    <source>
        <dbReference type="ARBA" id="ARBA00022723"/>
    </source>
</evidence>
<dbReference type="PANTHER" id="PTHR34820">
    <property type="entry name" value="INNER MEMBRANE PROTEIN YEBZ"/>
    <property type="match status" value="1"/>
</dbReference>